<proteinExistence type="inferred from homology"/>
<dbReference type="CDD" id="cd01130">
    <property type="entry name" value="VirB11-like_ATPase"/>
    <property type="match status" value="1"/>
</dbReference>
<dbReference type="PANTHER" id="PTHR30486:SF15">
    <property type="entry name" value="TYPE II_IV SECRETION SYSTEM ATPASE"/>
    <property type="match status" value="1"/>
</dbReference>
<dbReference type="Gene3D" id="3.30.450.380">
    <property type="match status" value="1"/>
</dbReference>
<dbReference type="Pfam" id="PF00437">
    <property type="entry name" value="T2SSE"/>
    <property type="match status" value="1"/>
</dbReference>
<keyword evidence="4" id="KW-1185">Reference proteome</keyword>
<gene>
    <name evidence="3" type="ORF">LMJ30_11200</name>
</gene>
<comment type="similarity">
    <text evidence="1">Belongs to the GSP E family.</text>
</comment>
<name>A0ABS8ISA9_9BURK</name>
<evidence type="ECO:0000313" key="4">
    <source>
        <dbReference type="Proteomes" id="UP001198701"/>
    </source>
</evidence>
<dbReference type="EMBL" id="JAJHPV010000013">
    <property type="protein sequence ID" value="MCC6071525.1"/>
    <property type="molecule type" value="Genomic_DNA"/>
</dbReference>
<feature type="domain" description="Bacterial type II secretion system protein E" evidence="2">
    <location>
        <begin position="97"/>
        <end position="375"/>
    </location>
</feature>
<dbReference type="InterPro" id="IPR027417">
    <property type="entry name" value="P-loop_NTPase"/>
</dbReference>
<accession>A0ABS8ISA9</accession>
<sequence length="452" mass="49828">MDAEIVTLRDRLATTGAQGAAQAQRSFGDSGYQRLKHNIHQALLDRVDLESLQKLSQDQIRDELKLLVEHLLDEEVVAINDAERRNLTRDIQNEMLGFGPLELLLADPSVSDILVNTCSQVYVERRGKLELTDVRFSDDAHLMKIIDKIVSRVGRRIDESCPMVDARLPDGSRVNAIIPPLAIDGPIMSIRRFSADPLRLADLVNFKSMTKAMADILEGLGKAEINILISGGTGSGKTTMLNVISGFISPEERIVTIEDAAELQLQQPHVVRLETRPPNIEGQGEVTQRALVRNALRMRPDRIILGEVRGGEALDMLQAMNTGHEGSMATIHANTPRDALTRLENMISMAAASLPTKAMRQQISSAIGVVLQVSRLTDGKRKLISLQEITGMEGDVITMQEIFLFKQTGLGENGAVLGHFCATGVRPRFVDRLRTYGVSVPDSLFDPTRQFS</sequence>
<dbReference type="RefSeq" id="WP_229432432.1">
    <property type="nucleotide sequence ID" value="NZ_JAJHPV010000013.1"/>
</dbReference>
<protein>
    <submittedName>
        <fullName evidence="3">CpaF family protein</fullName>
    </submittedName>
</protein>
<dbReference type="Gene3D" id="3.40.50.300">
    <property type="entry name" value="P-loop containing nucleotide triphosphate hydrolases"/>
    <property type="match status" value="1"/>
</dbReference>
<dbReference type="Proteomes" id="UP001198701">
    <property type="component" value="Unassembled WGS sequence"/>
</dbReference>
<organism evidence="3 4">
    <name type="scientific">Massilia agrisoli</name>
    <dbReference type="NCBI Taxonomy" id="2892444"/>
    <lineage>
        <taxon>Bacteria</taxon>
        <taxon>Pseudomonadati</taxon>
        <taxon>Pseudomonadota</taxon>
        <taxon>Betaproteobacteria</taxon>
        <taxon>Burkholderiales</taxon>
        <taxon>Oxalobacteraceae</taxon>
        <taxon>Telluria group</taxon>
        <taxon>Massilia</taxon>
    </lineage>
</organism>
<evidence type="ECO:0000256" key="1">
    <source>
        <dbReference type="ARBA" id="ARBA00006611"/>
    </source>
</evidence>
<dbReference type="PANTHER" id="PTHR30486">
    <property type="entry name" value="TWITCHING MOTILITY PROTEIN PILT"/>
    <property type="match status" value="1"/>
</dbReference>
<comment type="caution">
    <text evidence="3">The sequence shown here is derived from an EMBL/GenBank/DDBJ whole genome shotgun (WGS) entry which is preliminary data.</text>
</comment>
<dbReference type="InterPro" id="IPR001482">
    <property type="entry name" value="T2SS/T4SS_dom"/>
</dbReference>
<evidence type="ECO:0000259" key="2">
    <source>
        <dbReference type="Pfam" id="PF00437"/>
    </source>
</evidence>
<reference evidence="3 4" key="1">
    <citation type="submission" date="2021-11" db="EMBL/GenBank/DDBJ databases">
        <authorList>
            <person name="Huq M.A."/>
        </authorList>
    </citation>
    <scope>NUCLEOTIDE SEQUENCE [LARGE SCALE GENOMIC DNA]</scope>
    <source>
        <strain evidence="3 4">MAHUQ-52</strain>
    </source>
</reference>
<dbReference type="InterPro" id="IPR050921">
    <property type="entry name" value="T4SS_GSP_E_ATPase"/>
</dbReference>
<evidence type="ECO:0000313" key="3">
    <source>
        <dbReference type="EMBL" id="MCC6071525.1"/>
    </source>
</evidence>
<dbReference type="SUPFAM" id="SSF52540">
    <property type="entry name" value="P-loop containing nucleoside triphosphate hydrolases"/>
    <property type="match status" value="1"/>
</dbReference>